<sequence length="128" mass="13626">MFLVVPTLWTVGRWTEPPIGVDAVSAVTLGHVSVVGARMLPETFDAAAADSLVRRAMYFSGGVHKAFDGDTRWVLIRAAHDVAPAARASHLLILEATLLAIRNAAAEADLALLVGKLDGGDDTWHTQI</sequence>
<name>A0A383DLS7_9ZZZZ</name>
<gene>
    <name evidence="1" type="ORF">METZ01_LOCUS498059</name>
</gene>
<protein>
    <submittedName>
        <fullName evidence="1">Uncharacterized protein</fullName>
    </submittedName>
</protein>
<organism evidence="1">
    <name type="scientific">marine metagenome</name>
    <dbReference type="NCBI Taxonomy" id="408172"/>
    <lineage>
        <taxon>unclassified sequences</taxon>
        <taxon>metagenomes</taxon>
        <taxon>ecological metagenomes</taxon>
    </lineage>
</organism>
<feature type="non-terminal residue" evidence="1">
    <location>
        <position position="128"/>
    </location>
</feature>
<reference evidence="1" key="1">
    <citation type="submission" date="2018-05" db="EMBL/GenBank/DDBJ databases">
        <authorList>
            <person name="Lanie J.A."/>
            <person name="Ng W.-L."/>
            <person name="Kazmierczak K.M."/>
            <person name="Andrzejewski T.M."/>
            <person name="Davidsen T.M."/>
            <person name="Wayne K.J."/>
            <person name="Tettelin H."/>
            <person name="Glass J.I."/>
            <person name="Rusch D."/>
            <person name="Podicherti R."/>
            <person name="Tsui H.-C.T."/>
            <person name="Winkler M.E."/>
        </authorList>
    </citation>
    <scope>NUCLEOTIDE SEQUENCE</scope>
</reference>
<dbReference type="EMBL" id="UINC01218256">
    <property type="protein sequence ID" value="SVE45205.1"/>
    <property type="molecule type" value="Genomic_DNA"/>
</dbReference>
<accession>A0A383DLS7</accession>
<evidence type="ECO:0000313" key="1">
    <source>
        <dbReference type="EMBL" id="SVE45205.1"/>
    </source>
</evidence>
<dbReference type="AlphaFoldDB" id="A0A383DLS7"/>
<proteinExistence type="predicted"/>